<organism evidence="2 3">
    <name type="scientific">Portunus trituberculatus</name>
    <name type="common">Swimming crab</name>
    <name type="synonym">Neptunus trituberculatus</name>
    <dbReference type="NCBI Taxonomy" id="210409"/>
    <lineage>
        <taxon>Eukaryota</taxon>
        <taxon>Metazoa</taxon>
        <taxon>Ecdysozoa</taxon>
        <taxon>Arthropoda</taxon>
        <taxon>Crustacea</taxon>
        <taxon>Multicrustacea</taxon>
        <taxon>Malacostraca</taxon>
        <taxon>Eumalacostraca</taxon>
        <taxon>Eucarida</taxon>
        <taxon>Decapoda</taxon>
        <taxon>Pleocyemata</taxon>
        <taxon>Brachyura</taxon>
        <taxon>Eubrachyura</taxon>
        <taxon>Portunoidea</taxon>
        <taxon>Portunidae</taxon>
        <taxon>Portuninae</taxon>
        <taxon>Portunus</taxon>
    </lineage>
</organism>
<accession>A0A5B7EDV6</accession>
<evidence type="ECO:0000259" key="1">
    <source>
        <dbReference type="Pfam" id="PF14529"/>
    </source>
</evidence>
<dbReference type="EMBL" id="VSRR010002483">
    <property type="protein sequence ID" value="MPC31678.1"/>
    <property type="molecule type" value="Genomic_DNA"/>
</dbReference>
<evidence type="ECO:0000313" key="2">
    <source>
        <dbReference type="EMBL" id="MPC31678.1"/>
    </source>
</evidence>
<comment type="caution">
    <text evidence="2">The sequence shown here is derived from an EMBL/GenBank/DDBJ whole genome shotgun (WGS) entry which is preliminary data.</text>
</comment>
<dbReference type="AlphaFoldDB" id="A0A5B7EDV6"/>
<dbReference type="InterPro" id="IPR005135">
    <property type="entry name" value="Endo/exonuclease/phosphatase"/>
</dbReference>
<feature type="domain" description="Endonuclease/exonuclease/phosphatase" evidence="1">
    <location>
        <begin position="46"/>
        <end position="139"/>
    </location>
</feature>
<dbReference type="Gene3D" id="3.60.10.10">
    <property type="entry name" value="Endonuclease/exonuclease/phosphatase"/>
    <property type="match status" value="1"/>
</dbReference>
<dbReference type="Proteomes" id="UP000324222">
    <property type="component" value="Unassembled WGS sequence"/>
</dbReference>
<dbReference type="OrthoDB" id="6373033at2759"/>
<dbReference type="InterPro" id="IPR036691">
    <property type="entry name" value="Endo/exonu/phosph_ase_sf"/>
</dbReference>
<evidence type="ECO:0000313" key="3">
    <source>
        <dbReference type="Proteomes" id="UP000324222"/>
    </source>
</evidence>
<protein>
    <recommendedName>
        <fullName evidence="1">Endonuclease/exonuclease/phosphatase domain-containing protein</fullName>
    </recommendedName>
</protein>
<proteinExistence type="predicted"/>
<reference evidence="2 3" key="1">
    <citation type="submission" date="2019-05" db="EMBL/GenBank/DDBJ databases">
        <title>Another draft genome of Portunus trituberculatus and its Hox gene families provides insights of decapod evolution.</title>
        <authorList>
            <person name="Jeong J.-H."/>
            <person name="Song I."/>
            <person name="Kim S."/>
            <person name="Choi T."/>
            <person name="Kim D."/>
            <person name="Ryu S."/>
            <person name="Kim W."/>
        </authorList>
    </citation>
    <scope>NUCLEOTIDE SEQUENCE [LARGE SCALE GENOMIC DNA]</scope>
    <source>
        <tissue evidence="2">Muscle</tissue>
    </source>
</reference>
<gene>
    <name evidence="2" type="ORF">E2C01_024974</name>
</gene>
<sequence length="146" mass="15649">MLVQARGCTILVKNTIPSKKIPRPSSCGEGVEVLAVSVQLRETHLQIYNIYSSPDCATLDASEVLSLCATSPTFLGGDFNAHHEAIGSTKPRNQNGHHIAKVMTNVPEAALLNTGEATHMAGGVLDLFFTSKITSQNATWNIIPFC</sequence>
<keyword evidence="3" id="KW-1185">Reference proteome</keyword>
<name>A0A5B7EDV6_PORTR</name>
<dbReference type="SUPFAM" id="SSF56219">
    <property type="entry name" value="DNase I-like"/>
    <property type="match status" value="1"/>
</dbReference>
<dbReference type="GO" id="GO:0003824">
    <property type="term" value="F:catalytic activity"/>
    <property type="evidence" value="ECO:0007669"/>
    <property type="project" value="InterPro"/>
</dbReference>
<dbReference type="Pfam" id="PF14529">
    <property type="entry name" value="Exo_endo_phos_2"/>
    <property type="match status" value="1"/>
</dbReference>